<reference evidence="2 3" key="1">
    <citation type="submission" date="2020-07" db="EMBL/GenBank/DDBJ databases">
        <title>Telomere length de novo assembly of all 7 chromosomes of the fungus, Metarhizium brunneum, using a novel assembly pipeline.</title>
        <authorList>
            <person name="Saud z."/>
            <person name="Kortsinoglou A."/>
            <person name="Kouvelis V.N."/>
            <person name="Butt T.M."/>
        </authorList>
    </citation>
    <scope>NUCLEOTIDE SEQUENCE [LARGE SCALE GENOMIC DNA]</scope>
    <source>
        <strain evidence="2 3">4556</strain>
    </source>
</reference>
<dbReference type="RefSeq" id="XP_065987555.1">
    <property type="nucleotide sequence ID" value="XM_066131626.1"/>
</dbReference>
<accession>A0A7D5YXK2</accession>
<evidence type="ECO:0000313" key="3">
    <source>
        <dbReference type="Proteomes" id="UP000510686"/>
    </source>
</evidence>
<dbReference type="Proteomes" id="UP000510686">
    <property type="component" value="Chromosome 6"/>
</dbReference>
<dbReference type="KEGG" id="mbrn:90968188"/>
<sequence>MAGRNSIALLVLLLFQVYRTAFALKGSRIERDLDAEPPFYKLACGHSPSFEKYAYAKYSDAVQAVNEAYLYMMTQPGLDVKKHFDPGCWGVFLKGTAHIWICNKNHDVVNVRQSDLLPMATQIIEQCRQGDGTLGVAYTTKNWFLIVSK</sequence>
<dbReference type="AlphaFoldDB" id="A0A7D5YXK2"/>
<evidence type="ECO:0008006" key="4">
    <source>
        <dbReference type="Google" id="ProtNLM"/>
    </source>
</evidence>
<dbReference type="GeneID" id="90968188"/>
<feature type="signal peptide" evidence="1">
    <location>
        <begin position="1"/>
        <end position="23"/>
    </location>
</feature>
<organism evidence="2 3">
    <name type="scientific">Metarhizium brunneum</name>
    <dbReference type="NCBI Taxonomy" id="500148"/>
    <lineage>
        <taxon>Eukaryota</taxon>
        <taxon>Fungi</taxon>
        <taxon>Dikarya</taxon>
        <taxon>Ascomycota</taxon>
        <taxon>Pezizomycotina</taxon>
        <taxon>Sordariomycetes</taxon>
        <taxon>Hypocreomycetidae</taxon>
        <taxon>Hypocreales</taxon>
        <taxon>Clavicipitaceae</taxon>
        <taxon>Metarhizium</taxon>
    </lineage>
</organism>
<proteinExistence type="predicted"/>
<evidence type="ECO:0000313" key="2">
    <source>
        <dbReference type="EMBL" id="QLI72842.1"/>
    </source>
</evidence>
<evidence type="ECO:0000256" key="1">
    <source>
        <dbReference type="SAM" id="SignalP"/>
    </source>
</evidence>
<dbReference type="EMBL" id="CP058937">
    <property type="protein sequence ID" value="QLI72842.1"/>
    <property type="molecule type" value="Genomic_DNA"/>
</dbReference>
<keyword evidence="3" id="KW-1185">Reference proteome</keyword>
<gene>
    <name evidence="2" type="ORF">G6M90_00g103770</name>
</gene>
<name>A0A7D5YXK2_9HYPO</name>
<protein>
    <recommendedName>
        <fullName evidence="4">Ecp2 effector protein domain-containing protein</fullName>
    </recommendedName>
</protein>
<feature type="chain" id="PRO_5028991954" description="Ecp2 effector protein domain-containing protein" evidence="1">
    <location>
        <begin position="24"/>
        <end position="149"/>
    </location>
</feature>
<dbReference type="OrthoDB" id="5272418at2759"/>
<keyword evidence="1" id="KW-0732">Signal</keyword>